<protein>
    <submittedName>
        <fullName evidence="1">Uncharacterized protein</fullName>
    </submittedName>
</protein>
<proteinExistence type="predicted"/>
<accession>A0A4U6SZ48</accession>
<sequence>MFFEASRICMTRRKGTLGPFRSKTNNWSRSVPSLRNP</sequence>
<dbReference type="AlphaFoldDB" id="A0A4U6SZ48"/>
<dbReference type="EMBL" id="CM016560">
    <property type="protein sequence ID" value="TKV94350.1"/>
    <property type="molecule type" value="Genomic_DNA"/>
</dbReference>
<keyword evidence="2" id="KW-1185">Reference proteome</keyword>
<reference evidence="1" key="1">
    <citation type="submission" date="2019-03" db="EMBL/GenBank/DDBJ databases">
        <title>WGS assembly of Setaria viridis.</title>
        <authorList>
            <person name="Huang P."/>
            <person name="Jenkins J."/>
            <person name="Grimwood J."/>
            <person name="Barry K."/>
            <person name="Healey A."/>
            <person name="Mamidi S."/>
            <person name="Sreedasyam A."/>
            <person name="Shu S."/>
            <person name="Feldman M."/>
            <person name="Wu J."/>
            <person name="Yu Y."/>
            <person name="Chen C."/>
            <person name="Johnson J."/>
            <person name="Rokhsar D."/>
            <person name="Baxter I."/>
            <person name="Schmutz J."/>
            <person name="Brutnell T."/>
            <person name="Kellogg E."/>
        </authorList>
    </citation>
    <scope>NUCLEOTIDE SEQUENCE [LARGE SCALE GENOMIC DNA]</scope>
</reference>
<organism evidence="1 2">
    <name type="scientific">Setaria viridis</name>
    <name type="common">Green bristlegrass</name>
    <name type="synonym">Setaria italica subsp. viridis</name>
    <dbReference type="NCBI Taxonomy" id="4556"/>
    <lineage>
        <taxon>Eukaryota</taxon>
        <taxon>Viridiplantae</taxon>
        <taxon>Streptophyta</taxon>
        <taxon>Embryophyta</taxon>
        <taxon>Tracheophyta</taxon>
        <taxon>Spermatophyta</taxon>
        <taxon>Magnoliopsida</taxon>
        <taxon>Liliopsida</taxon>
        <taxon>Poales</taxon>
        <taxon>Poaceae</taxon>
        <taxon>PACMAD clade</taxon>
        <taxon>Panicoideae</taxon>
        <taxon>Panicodae</taxon>
        <taxon>Paniceae</taxon>
        <taxon>Cenchrinae</taxon>
        <taxon>Setaria</taxon>
    </lineage>
</organism>
<dbReference type="Gramene" id="TKV94350">
    <property type="protein sequence ID" value="TKV94350"/>
    <property type="gene ID" value="SEVIR_9G288500v2"/>
</dbReference>
<dbReference type="Proteomes" id="UP000298652">
    <property type="component" value="Chromosome 9"/>
</dbReference>
<gene>
    <name evidence="1" type="ORF">SEVIR_9G288500v2</name>
</gene>
<evidence type="ECO:0000313" key="1">
    <source>
        <dbReference type="EMBL" id="TKV94350.1"/>
    </source>
</evidence>
<name>A0A4U6SZ48_SETVI</name>
<evidence type="ECO:0000313" key="2">
    <source>
        <dbReference type="Proteomes" id="UP000298652"/>
    </source>
</evidence>